<dbReference type="EMBL" id="SMBX01000001">
    <property type="protein sequence ID" value="TCV03153.1"/>
    <property type="molecule type" value="Genomic_DNA"/>
</dbReference>
<keyword evidence="2" id="KW-1185">Reference proteome</keyword>
<protein>
    <submittedName>
        <fullName evidence="1">Enoyl-CoA hydratase/carnithine racemase</fullName>
    </submittedName>
</protein>
<evidence type="ECO:0000313" key="1">
    <source>
        <dbReference type="EMBL" id="TCV03153.1"/>
    </source>
</evidence>
<comment type="caution">
    <text evidence="1">The sequence shown here is derived from an EMBL/GenBank/DDBJ whole genome shotgun (WGS) entry which is preliminary data.</text>
</comment>
<evidence type="ECO:0000313" key="2">
    <source>
        <dbReference type="Proteomes" id="UP000294692"/>
    </source>
</evidence>
<dbReference type="GO" id="GO:0003824">
    <property type="term" value="F:catalytic activity"/>
    <property type="evidence" value="ECO:0007669"/>
    <property type="project" value="UniProtKB-ARBA"/>
</dbReference>
<dbReference type="PANTHER" id="PTHR11941:SF54">
    <property type="entry name" value="ENOYL-COA HYDRATASE, MITOCHONDRIAL"/>
    <property type="match status" value="1"/>
</dbReference>
<dbReference type="Pfam" id="PF00378">
    <property type="entry name" value="ECH_1"/>
    <property type="match status" value="1"/>
</dbReference>
<gene>
    <name evidence="1" type="ORF">EV686_101616</name>
</gene>
<dbReference type="Proteomes" id="UP000294692">
    <property type="component" value="Unassembled WGS sequence"/>
</dbReference>
<proteinExistence type="predicted"/>
<sequence length="239" mass="25885">MSESLIIHRQPDCWAFTLNRPEKRNALSSELVEALISGVEDAHAHGIPLLVFRGEGKNFSAGFDFTDYETQSEGDLLLRMVRIETLLQLLASSGSLTVALAHGRNFGAGVDILAACKLRYCAPDASFRMPGLKFGLVLGTRRFRNIVGAANALSILGNARSFDAGEAQTIGFIQRAAPQEDWPALLTQAAETADALDACTRASLYRALDTNDMDTDMAELARSAARPGLKARIRQYLAA</sequence>
<dbReference type="InterPro" id="IPR029045">
    <property type="entry name" value="ClpP/crotonase-like_dom_sf"/>
</dbReference>
<dbReference type="SUPFAM" id="SSF52096">
    <property type="entry name" value="ClpP/crotonase"/>
    <property type="match status" value="1"/>
</dbReference>
<dbReference type="GO" id="GO:0006635">
    <property type="term" value="P:fatty acid beta-oxidation"/>
    <property type="evidence" value="ECO:0007669"/>
    <property type="project" value="TreeGrafter"/>
</dbReference>
<dbReference type="Gene3D" id="3.90.226.10">
    <property type="entry name" value="2-enoyl-CoA Hydratase, Chain A, domain 1"/>
    <property type="match status" value="1"/>
</dbReference>
<dbReference type="InterPro" id="IPR001753">
    <property type="entry name" value="Enoyl-CoA_hydra/iso"/>
</dbReference>
<dbReference type="RefSeq" id="WP_132473342.1">
    <property type="nucleotide sequence ID" value="NZ_JBHRVM010000001.1"/>
</dbReference>
<accession>A0A4R3VGK5</accession>
<dbReference type="AlphaFoldDB" id="A0A4R3VGK5"/>
<reference evidence="1 2" key="1">
    <citation type="submission" date="2019-03" db="EMBL/GenBank/DDBJ databases">
        <title>Genomic Encyclopedia of Type Strains, Phase IV (KMG-IV): sequencing the most valuable type-strain genomes for metagenomic binning, comparative biology and taxonomic classification.</title>
        <authorList>
            <person name="Goeker M."/>
        </authorList>
    </citation>
    <scope>NUCLEOTIDE SEQUENCE [LARGE SCALE GENOMIC DNA]</scope>
    <source>
        <strain evidence="1 2">DSM 100048</strain>
    </source>
</reference>
<name>A0A4R3VGK5_9BURK</name>
<dbReference type="OrthoDB" id="8640486at2"/>
<organism evidence="1 2">
    <name type="scientific">Paracandidimonas soli</name>
    <dbReference type="NCBI Taxonomy" id="1917182"/>
    <lineage>
        <taxon>Bacteria</taxon>
        <taxon>Pseudomonadati</taxon>
        <taxon>Pseudomonadota</taxon>
        <taxon>Betaproteobacteria</taxon>
        <taxon>Burkholderiales</taxon>
        <taxon>Alcaligenaceae</taxon>
        <taxon>Paracandidimonas</taxon>
    </lineage>
</organism>
<dbReference type="CDD" id="cd06558">
    <property type="entry name" value="crotonase-like"/>
    <property type="match status" value="1"/>
</dbReference>
<dbReference type="PANTHER" id="PTHR11941">
    <property type="entry name" value="ENOYL-COA HYDRATASE-RELATED"/>
    <property type="match status" value="1"/>
</dbReference>